<sequence length="494" mass="56688">MTDTNIQHLKQHNNNYHKTTAYSNKAPTIADEDTVMETIESIDFVNEENIDHELSQFLFSFSADTARLVQENDGISDTDDTDSESSSISDGDDNEMPNNEEDIYQLRSIAPDPIVVAAATETVSIQPKKNKVNEALPKNRRGKNTYHSPDIMKQALVLKAAGGSYRKISALMNIPRGTIYERKKRAQTRKGKANPIKHKRVMPSKITENGSRFLLQSVTDNNTITLDQLQRPYFQQFGIRLAASTIYRYLVYKCRMTIKRAHPYPERRTDDDTKNFRVQFVKKYIETKILDYQHNCVFVDEASVMANMRRNYAWSPAGEVAHVKVPQMYTRSRLMLAAIAYTGIVDVCLKINKVGQGGGTKSRDFYAFLNLVMDKLNGRNLKDKGWNIICDNAPIHTAHYIANRVSERSYKLVLLPRYSPFLNPIENFFSKVKLLFRHIGDNTNFIEQTSENQTEDLEQRRTSSLAKVTLSDYAGWVNHSMTYFDRCLAREHHL</sequence>
<keyword evidence="4" id="KW-1185">Reference proteome</keyword>
<dbReference type="AlphaFoldDB" id="A0A8H7V728"/>
<dbReference type="InterPro" id="IPR009057">
    <property type="entry name" value="Homeodomain-like_sf"/>
</dbReference>
<dbReference type="PANTHER" id="PTHR46564">
    <property type="entry name" value="TRANSPOSASE"/>
    <property type="match status" value="1"/>
</dbReference>
<feature type="region of interest" description="Disordered" evidence="1">
    <location>
        <begin position="72"/>
        <end position="99"/>
    </location>
</feature>
<dbReference type="PANTHER" id="PTHR46564:SF1">
    <property type="entry name" value="TRANSPOSASE"/>
    <property type="match status" value="1"/>
</dbReference>
<evidence type="ECO:0000313" key="3">
    <source>
        <dbReference type="EMBL" id="KAG2212556.1"/>
    </source>
</evidence>
<feature type="compositionally biased region" description="Acidic residues" evidence="1">
    <location>
        <begin position="74"/>
        <end position="83"/>
    </location>
</feature>
<feature type="compositionally biased region" description="Acidic residues" evidence="1">
    <location>
        <begin position="90"/>
        <end position="99"/>
    </location>
</feature>
<evidence type="ECO:0000259" key="2">
    <source>
        <dbReference type="Pfam" id="PF13358"/>
    </source>
</evidence>
<dbReference type="Proteomes" id="UP000646827">
    <property type="component" value="Unassembled WGS sequence"/>
</dbReference>
<protein>
    <recommendedName>
        <fullName evidence="2">Tc1-like transposase DDE domain-containing protein</fullName>
    </recommendedName>
</protein>
<dbReference type="EMBL" id="JAEPRB010000738">
    <property type="protein sequence ID" value="KAG2212556.1"/>
    <property type="molecule type" value="Genomic_DNA"/>
</dbReference>
<dbReference type="Gene3D" id="3.30.420.10">
    <property type="entry name" value="Ribonuclease H-like superfamily/Ribonuclease H"/>
    <property type="match status" value="1"/>
</dbReference>
<dbReference type="Pfam" id="PF13358">
    <property type="entry name" value="DDE_3"/>
    <property type="match status" value="1"/>
</dbReference>
<reference evidence="3 4" key="1">
    <citation type="submission" date="2020-12" db="EMBL/GenBank/DDBJ databases">
        <title>Metabolic potential, ecology and presence of endohyphal bacteria is reflected in genomic diversity of Mucoromycotina.</title>
        <authorList>
            <person name="Muszewska A."/>
            <person name="Okrasinska A."/>
            <person name="Steczkiewicz K."/>
            <person name="Drgas O."/>
            <person name="Orlowska M."/>
            <person name="Perlinska-Lenart U."/>
            <person name="Aleksandrzak-Piekarczyk T."/>
            <person name="Szatraj K."/>
            <person name="Zielenkiewicz U."/>
            <person name="Pilsyk S."/>
            <person name="Malc E."/>
            <person name="Mieczkowski P."/>
            <person name="Kruszewska J.S."/>
            <person name="Biernat P."/>
            <person name="Pawlowska J."/>
        </authorList>
    </citation>
    <scope>NUCLEOTIDE SEQUENCE [LARGE SCALE GENOMIC DNA]</scope>
    <source>
        <strain evidence="3 4">CBS 142.35</strain>
    </source>
</reference>
<proteinExistence type="predicted"/>
<dbReference type="InterPro" id="IPR047655">
    <property type="entry name" value="Transpos_IS630-like"/>
</dbReference>
<dbReference type="NCBIfam" id="NF033545">
    <property type="entry name" value="transpos_IS630"/>
    <property type="match status" value="1"/>
</dbReference>
<dbReference type="InterPro" id="IPR038717">
    <property type="entry name" value="Tc1-like_DDE_dom"/>
</dbReference>
<organism evidence="3 4">
    <name type="scientific">Circinella minor</name>
    <dbReference type="NCBI Taxonomy" id="1195481"/>
    <lineage>
        <taxon>Eukaryota</taxon>
        <taxon>Fungi</taxon>
        <taxon>Fungi incertae sedis</taxon>
        <taxon>Mucoromycota</taxon>
        <taxon>Mucoromycotina</taxon>
        <taxon>Mucoromycetes</taxon>
        <taxon>Mucorales</taxon>
        <taxon>Lichtheimiaceae</taxon>
        <taxon>Circinella</taxon>
    </lineage>
</organism>
<feature type="domain" description="Tc1-like transposase DDE" evidence="2">
    <location>
        <begin position="296"/>
        <end position="434"/>
    </location>
</feature>
<dbReference type="InterPro" id="IPR036397">
    <property type="entry name" value="RNaseH_sf"/>
</dbReference>
<accession>A0A8H7V728</accession>
<dbReference type="SUPFAM" id="SSF46689">
    <property type="entry name" value="Homeodomain-like"/>
    <property type="match status" value="1"/>
</dbReference>
<dbReference type="GO" id="GO:0003676">
    <property type="term" value="F:nucleic acid binding"/>
    <property type="evidence" value="ECO:0007669"/>
    <property type="project" value="InterPro"/>
</dbReference>
<dbReference type="OrthoDB" id="2428500at2759"/>
<evidence type="ECO:0000256" key="1">
    <source>
        <dbReference type="SAM" id="MobiDB-lite"/>
    </source>
</evidence>
<gene>
    <name evidence="3" type="ORF">INT45_002558</name>
</gene>
<feature type="region of interest" description="Disordered" evidence="1">
    <location>
        <begin position="1"/>
        <end position="20"/>
    </location>
</feature>
<evidence type="ECO:0000313" key="4">
    <source>
        <dbReference type="Proteomes" id="UP000646827"/>
    </source>
</evidence>
<name>A0A8H7V728_9FUNG</name>
<comment type="caution">
    <text evidence="3">The sequence shown here is derived from an EMBL/GenBank/DDBJ whole genome shotgun (WGS) entry which is preliminary data.</text>
</comment>